<evidence type="ECO:0000313" key="10">
    <source>
        <dbReference type="EnsemblMetazoa" id="XP_028137924.1"/>
    </source>
</evidence>
<evidence type="ECO:0000313" key="13">
    <source>
        <dbReference type="RefSeq" id="XP_028137925.1"/>
    </source>
</evidence>
<keyword evidence="11" id="KW-1185">Reference proteome</keyword>
<feature type="transmembrane region" description="Helical" evidence="8">
    <location>
        <begin position="156"/>
        <end position="172"/>
    </location>
</feature>
<feature type="transmembrane region" description="Helical" evidence="8">
    <location>
        <begin position="914"/>
        <end position="934"/>
    </location>
</feature>
<evidence type="ECO:0000313" key="12">
    <source>
        <dbReference type="RefSeq" id="XP_028137924.1"/>
    </source>
</evidence>
<dbReference type="GeneID" id="114332338"/>
<feature type="transmembrane region" description="Helical" evidence="8">
    <location>
        <begin position="326"/>
        <end position="344"/>
    </location>
</feature>
<dbReference type="RefSeq" id="XP_050508791.1">
    <property type="nucleotide sequence ID" value="XM_050652834.1"/>
</dbReference>
<evidence type="ECO:0000256" key="3">
    <source>
        <dbReference type="ARBA" id="ARBA00022692"/>
    </source>
</evidence>
<comment type="subcellular location">
    <subcellularLocation>
        <location evidence="1">Cell membrane</location>
        <topology evidence="1">Multi-pass membrane protein</topology>
    </subcellularLocation>
</comment>
<dbReference type="SUPFAM" id="SSF103473">
    <property type="entry name" value="MFS general substrate transporter"/>
    <property type="match status" value="2"/>
</dbReference>
<dbReference type="PANTHER" id="PTHR48021">
    <property type="match status" value="1"/>
</dbReference>
<feature type="transmembrane region" description="Helical" evidence="8">
    <location>
        <begin position="350"/>
        <end position="371"/>
    </location>
</feature>
<feature type="transmembrane region" description="Helical" evidence="8">
    <location>
        <begin position="813"/>
        <end position="835"/>
    </location>
</feature>
<feature type="transmembrane region" description="Helical" evidence="8">
    <location>
        <begin position="96"/>
        <end position="113"/>
    </location>
</feature>
<dbReference type="GO" id="GO:0005886">
    <property type="term" value="C:plasma membrane"/>
    <property type="evidence" value="ECO:0007669"/>
    <property type="project" value="UniProtKB-SubCell"/>
</dbReference>
<dbReference type="InterPro" id="IPR003663">
    <property type="entry name" value="Sugar/inositol_transpt"/>
</dbReference>
<evidence type="ECO:0000256" key="8">
    <source>
        <dbReference type="SAM" id="Phobius"/>
    </source>
</evidence>
<dbReference type="InterPro" id="IPR036259">
    <property type="entry name" value="MFS_trans_sf"/>
</dbReference>
<feature type="transmembrane region" description="Helical" evidence="8">
    <location>
        <begin position="294"/>
        <end position="314"/>
    </location>
</feature>
<feature type="transmembrane region" description="Helical" evidence="8">
    <location>
        <begin position="748"/>
        <end position="774"/>
    </location>
</feature>
<comment type="similarity">
    <text evidence="7">Belongs to the major facilitator superfamily. Sugar transporter (TC 2.A.1.1) family. Trehalose transporter subfamily.</text>
</comment>
<feature type="transmembrane region" description="Helical" evidence="8">
    <location>
        <begin position="605"/>
        <end position="626"/>
    </location>
</feature>
<evidence type="ECO:0000256" key="5">
    <source>
        <dbReference type="ARBA" id="ARBA00023136"/>
    </source>
</evidence>
<dbReference type="Proteomes" id="UP001652700">
    <property type="component" value="Unplaced"/>
</dbReference>
<dbReference type="AlphaFoldDB" id="A0A6P7FNL2"/>
<feature type="transmembrane region" description="Helical" evidence="8">
    <location>
        <begin position="178"/>
        <end position="199"/>
    </location>
</feature>
<dbReference type="EnsemblMetazoa" id="XM_028282123.2">
    <property type="protein sequence ID" value="XP_028137924.1"/>
    <property type="gene ID" value="LOC114332338"/>
</dbReference>
<reference evidence="12 13" key="1">
    <citation type="submission" date="2025-04" db="UniProtKB">
        <authorList>
            <consortium name="RefSeq"/>
        </authorList>
    </citation>
    <scope>IDENTIFICATION</scope>
    <source>
        <tissue evidence="12 13">Whole insect</tissue>
    </source>
</reference>
<sequence>MENQGSFKTLLRNNLQVIISTLAGIVGAVSNGIHLGLSPGAVIPLCNTPINNISTNTDIFCDNNDSQNMYRTFYLLGSCIGVLLCIVSYKLSTKKLMFISGILLVISWMPVAIEAATSAIHASRVLAGICMSVTLISSPKYIHDIEPQNLRNSGRLIYYGILFGVLLAYMLSSFISVVALAILGAALALLQMVISLFTIESPYFLAWNNKNCEAKIALEKLRNTKFVESELDMIINAVLRSKINNKRQTTWSLTLNKRSCLSVALAMIGQQFSGIIVFLMFLEDILVSCDIQHSYNAAICTTFIIVIMVICFLNRNNFRSFFLHKWISHIVFSISIVILASYITLKSVQINFNMAWIPTLSIVLYAANLGFDKGYFPFEVVHTYYPHLINNAGNILAAFIQTFTAWVLVEITQRLTPGSRIYIMLYVIAILNSLSTILIKVCTPVLREHEKQLSRGYRNHNEEFIGPDDVELKSQLVHLSTIDTVNEIKDPKAMTVTPKENIFKGTFPQLVAVLAGTLTAISDGMQYGWTAPVLPILQGPDSPVKITNSQAEWLENLLMLGSFSGLWITIYLVDRIGRKKSILLASFVTIIIWIVTAVAPRVEYIFVARAFAGSAGNMAFVATPMYIAEIAEQKIRGFLSSLIYLMMLVGILIIYSVAPFVPFYAHCILGGSLALIELIIFPFMPESPYYLLYKDKPDEALKSLKRLRKEGHDIEKELESIKVAVDRQKSERGRIFDLFIVPSNRRAIFIMGLLNAAQHFSSISVLLMNIHVILDAAGSIYIQPRMAAILFSAVMVLAASVACLTIDKYGRKTLLITSSCLTGLCLLVLAIFFSLKNGGSDTSSYSWIPIVCVMLYALTFKLGLGMVPIVLTAELFPAKMKAFGMTIADGFYVIASLLSLQVYQRLTQYFGLQYPFYVFSCSCFIAAGFTYIFIPETKGKTLEEIQMILKGNHPDNKKEYCEN</sequence>
<evidence type="ECO:0000256" key="1">
    <source>
        <dbReference type="ARBA" id="ARBA00004651"/>
    </source>
</evidence>
<evidence type="ECO:0000313" key="11">
    <source>
        <dbReference type="Proteomes" id="UP001652700"/>
    </source>
</evidence>
<dbReference type="FunFam" id="1.20.1250.20:FF:000055">
    <property type="entry name" value="Facilitated trehalose transporter Tret1-2 homolog"/>
    <property type="match status" value="1"/>
</dbReference>
<dbReference type="Pfam" id="PF00083">
    <property type="entry name" value="Sugar_tr"/>
    <property type="match status" value="2"/>
</dbReference>
<feature type="transmembrane region" description="Helical" evidence="8">
    <location>
        <begin position="847"/>
        <end position="871"/>
    </location>
</feature>
<organism evidence="12">
    <name type="scientific">Diabrotica virgifera virgifera</name>
    <name type="common">western corn rootworm</name>
    <dbReference type="NCBI Taxonomy" id="50390"/>
    <lineage>
        <taxon>Eukaryota</taxon>
        <taxon>Metazoa</taxon>
        <taxon>Ecdysozoa</taxon>
        <taxon>Arthropoda</taxon>
        <taxon>Hexapoda</taxon>
        <taxon>Insecta</taxon>
        <taxon>Pterygota</taxon>
        <taxon>Neoptera</taxon>
        <taxon>Endopterygota</taxon>
        <taxon>Coleoptera</taxon>
        <taxon>Polyphaga</taxon>
        <taxon>Cucujiformia</taxon>
        <taxon>Chrysomeloidea</taxon>
        <taxon>Chrysomelidae</taxon>
        <taxon>Galerucinae</taxon>
        <taxon>Diabroticina</taxon>
        <taxon>Diabroticites</taxon>
        <taxon>Diabrotica</taxon>
    </lineage>
</organism>
<dbReference type="EnsemblMetazoa" id="XM_050652833.1">
    <property type="protein sequence ID" value="XP_050508790.1"/>
    <property type="gene ID" value="LOC114332338"/>
</dbReference>
<feature type="transmembrane region" description="Helical" evidence="8">
    <location>
        <begin position="638"/>
        <end position="657"/>
    </location>
</feature>
<feature type="transmembrane region" description="Helical" evidence="8">
    <location>
        <begin position="663"/>
        <end position="684"/>
    </location>
</feature>
<dbReference type="PANTHER" id="PTHR48021:SF46">
    <property type="entry name" value="MAJOR FACILITATOR SUPERFAMILY (MFS) PROFILE DOMAIN-CONTAINING PROTEIN"/>
    <property type="match status" value="1"/>
</dbReference>
<dbReference type="RefSeq" id="XP_028137925.1">
    <property type="nucleotide sequence ID" value="XM_028282124.1"/>
</dbReference>
<evidence type="ECO:0000256" key="6">
    <source>
        <dbReference type="ARBA" id="ARBA00023180"/>
    </source>
</evidence>
<dbReference type="EnsemblMetazoa" id="XM_050652834.1">
    <property type="protein sequence ID" value="XP_050508791.1"/>
    <property type="gene ID" value="LOC114332338"/>
</dbReference>
<evidence type="ECO:0000256" key="7">
    <source>
        <dbReference type="ARBA" id="ARBA00024348"/>
    </source>
</evidence>
<keyword evidence="2" id="KW-1003">Cell membrane</keyword>
<feature type="domain" description="Major facilitator superfamily (MFS) profile" evidence="9">
    <location>
        <begin position="508"/>
        <end position="938"/>
    </location>
</feature>
<keyword evidence="3 8" id="KW-0812">Transmembrane</keyword>
<evidence type="ECO:0000256" key="4">
    <source>
        <dbReference type="ARBA" id="ARBA00022989"/>
    </source>
</evidence>
<feature type="transmembrane region" description="Helical" evidence="8">
    <location>
        <begin position="72"/>
        <end position="89"/>
    </location>
</feature>
<feature type="transmembrane region" description="Helical" evidence="8">
    <location>
        <begin position="260"/>
        <end position="282"/>
    </location>
</feature>
<dbReference type="PRINTS" id="PR00171">
    <property type="entry name" value="SUGRTRNSPORT"/>
</dbReference>
<evidence type="ECO:0000259" key="9">
    <source>
        <dbReference type="PROSITE" id="PS50850"/>
    </source>
</evidence>
<feature type="transmembrane region" description="Helical" evidence="8">
    <location>
        <begin position="883"/>
        <end position="902"/>
    </location>
</feature>
<keyword evidence="4 8" id="KW-1133">Transmembrane helix</keyword>
<keyword evidence="6" id="KW-0325">Glycoprotein</keyword>
<gene>
    <name evidence="12 13" type="primary">LOC114332338</name>
</gene>
<dbReference type="RefSeq" id="XP_050508790.1">
    <property type="nucleotide sequence ID" value="XM_050652833.1"/>
</dbReference>
<dbReference type="PROSITE" id="PS00216">
    <property type="entry name" value="SUGAR_TRANSPORT_1"/>
    <property type="match status" value="1"/>
</dbReference>
<dbReference type="Gene3D" id="1.20.1250.20">
    <property type="entry name" value="MFS general substrate transporter like domains"/>
    <property type="match status" value="2"/>
</dbReference>
<dbReference type="EnsemblMetazoa" id="XM_028282124.2">
    <property type="protein sequence ID" value="XP_028137925.1"/>
    <property type="gene ID" value="LOC114332338"/>
</dbReference>
<dbReference type="InterPro" id="IPR005828">
    <property type="entry name" value="MFS_sugar_transport-like"/>
</dbReference>
<feature type="transmembrane region" description="Helical" evidence="8">
    <location>
        <begin position="421"/>
        <end position="446"/>
    </location>
</feature>
<feature type="transmembrane region" description="Helical" evidence="8">
    <location>
        <begin position="392"/>
        <end position="409"/>
    </location>
</feature>
<dbReference type="OrthoDB" id="6339427at2759"/>
<dbReference type="RefSeq" id="XP_028137924.1">
    <property type="nucleotide sequence ID" value="XM_028282123.1"/>
</dbReference>
<evidence type="ECO:0000256" key="2">
    <source>
        <dbReference type="ARBA" id="ARBA00022475"/>
    </source>
</evidence>
<dbReference type="GO" id="GO:0022857">
    <property type="term" value="F:transmembrane transporter activity"/>
    <property type="evidence" value="ECO:0007669"/>
    <property type="project" value="InterPro"/>
</dbReference>
<protein>
    <submittedName>
        <fullName evidence="12 13">Uncharacterized protein LOC114332338</fullName>
    </submittedName>
</protein>
<dbReference type="PROSITE" id="PS50850">
    <property type="entry name" value="MFS"/>
    <property type="match status" value="1"/>
</dbReference>
<proteinExistence type="inferred from homology"/>
<dbReference type="InterPro" id="IPR020846">
    <property type="entry name" value="MFS_dom"/>
</dbReference>
<name>A0A6P7FNL2_DIAVI</name>
<feature type="transmembrane region" description="Helical" evidence="8">
    <location>
        <begin position="119"/>
        <end position="136"/>
    </location>
</feature>
<dbReference type="InterPro" id="IPR050549">
    <property type="entry name" value="MFS_Trehalose_Transporter"/>
</dbReference>
<feature type="transmembrane region" description="Helical" evidence="8">
    <location>
        <begin position="581"/>
        <end position="599"/>
    </location>
</feature>
<dbReference type="KEGG" id="dvv:114332338"/>
<dbReference type="InterPro" id="IPR005829">
    <property type="entry name" value="Sugar_transporter_CS"/>
</dbReference>
<keyword evidence="5 8" id="KW-0472">Membrane</keyword>
<accession>A0A6P7FNL2</accession>
<reference evidence="10" key="2">
    <citation type="submission" date="2025-05" db="UniProtKB">
        <authorList>
            <consortium name="EnsemblMetazoa"/>
        </authorList>
    </citation>
    <scope>IDENTIFICATION</scope>
</reference>
<feature type="transmembrane region" description="Helical" evidence="8">
    <location>
        <begin position="786"/>
        <end position="806"/>
    </location>
</feature>